<feature type="transmembrane region" description="Helical" evidence="1">
    <location>
        <begin position="166"/>
        <end position="190"/>
    </location>
</feature>
<protein>
    <recommendedName>
        <fullName evidence="2">DUF6534 domain-containing protein</fullName>
    </recommendedName>
</protein>
<keyword evidence="1" id="KW-1133">Transmembrane helix</keyword>
<accession>A0A2A9NPY9</accession>
<evidence type="ECO:0000313" key="4">
    <source>
        <dbReference type="Proteomes" id="UP000242287"/>
    </source>
</evidence>
<keyword evidence="4" id="KW-1185">Reference proteome</keyword>
<feature type="transmembrane region" description="Helical" evidence="1">
    <location>
        <begin position="47"/>
        <end position="72"/>
    </location>
</feature>
<dbReference type="EMBL" id="KZ302005">
    <property type="protein sequence ID" value="PFH50381.1"/>
    <property type="molecule type" value="Genomic_DNA"/>
</dbReference>
<dbReference type="OrthoDB" id="3270417at2759"/>
<reference evidence="3 4" key="1">
    <citation type="submission" date="2014-02" db="EMBL/GenBank/DDBJ databases">
        <title>Transposable element dynamics among asymbiotic and ectomycorrhizal Amanita fungi.</title>
        <authorList>
            <consortium name="DOE Joint Genome Institute"/>
            <person name="Hess J."/>
            <person name="Skrede I."/>
            <person name="Wolfe B."/>
            <person name="LaButti K."/>
            <person name="Ohm R.A."/>
            <person name="Grigoriev I.V."/>
            <person name="Pringle A."/>
        </authorList>
    </citation>
    <scope>NUCLEOTIDE SEQUENCE [LARGE SCALE GENOMIC DNA]</scope>
    <source>
        <strain evidence="3 4">SKay4041</strain>
    </source>
</reference>
<evidence type="ECO:0000256" key="1">
    <source>
        <dbReference type="SAM" id="Phobius"/>
    </source>
</evidence>
<feature type="domain" description="DUF6534" evidence="2">
    <location>
        <begin position="176"/>
        <end position="264"/>
    </location>
</feature>
<proteinExistence type="predicted"/>
<feature type="transmembrane region" description="Helical" evidence="1">
    <location>
        <begin position="239"/>
        <end position="260"/>
    </location>
</feature>
<evidence type="ECO:0000259" key="2">
    <source>
        <dbReference type="Pfam" id="PF20152"/>
    </source>
</evidence>
<evidence type="ECO:0000313" key="3">
    <source>
        <dbReference type="EMBL" id="PFH50381.1"/>
    </source>
</evidence>
<dbReference type="Pfam" id="PF20152">
    <property type="entry name" value="DUF6534"/>
    <property type="match status" value="1"/>
</dbReference>
<dbReference type="AlphaFoldDB" id="A0A2A9NPY9"/>
<keyword evidence="1" id="KW-0812">Transmembrane</keyword>
<organism evidence="3 4">
    <name type="scientific">Amanita thiersii Skay4041</name>
    <dbReference type="NCBI Taxonomy" id="703135"/>
    <lineage>
        <taxon>Eukaryota</taxon>
        <taxon>Fungi</taxon>
        <taxon>Dikarya</taxon>
        <taxon>Basidiomycota</taxon>
        <taxon>Agaricomycotina</taxon>
        <taxon>Agaricomycetes</taxon>
        <taxon>Agaricomycetidae</taxon>
        <taxon>Agaricales</taxon>
        <taxon>Pluteineae</taxon>
        <taxon>Amanitaceae</taxon>
        <taxon>Amanita</taxon>
    </lineage>
</organism>
<keyword evidence="1" id="KW-0472">Membrane</keyword>
<feature type="transmembrane region" description="Helical" evidence="1">
    <location>
        <begin position="12"/>
        <end position="35"/>
    </location>
</feature>
<feature type="transmembrane region" description="Helical" evidence="1">
    <location>
        <begin position="84"/>
        <end position="107"/>
    </location>
</feature>
<dbReference type="InterPro" id="IPR045339">
    <property type="entry name" value="DUF6534"/>
</dbReference>
<feature type="transmembrane region" description="Helical" evidence="1">
    <location>
        <begin position="210"/>
        <end position="233"/>
    </location>
</feature>
<dbReference type="Proteomes" id="UP000242287">
    <property type="component" value="Unassembled WGS sequence"/>
</dbReference>
<name>A0A2A9NPY9_9AGAR</name>
<dbReference type="PANTHER" id="PTHR40465">
    <property type="entry name" value="CHROMOSOME 1, WHOLE GENOME SHOTGUN SEQUENCE"/>
    <property type="match status" value="1"/>
</dbReference>
<gene>
    <name evidence="3" type="ORF">AMATHDRAFT_61218</name>
</gene>
<dbReference type="PANTHER" id="PTHR40465:SF1">
    <property type="entry name" value="DUF6534 DOMAIN-CONTAINING PROTEIN"/>
    <property type="match status" value="1"/>
</dbReference>
<feature type="transmembrane region" description="Helical" evidence="1">
    <location>
        <begin position="127"/>
        <end position="154"/>
    </location>
</feature>
<sequence>MSGHDFRNSLGAAFFGYVLGVVLYGISIMQVYVFFIRYPNDALFRKVAITVLCVLDTLHLAFSTHMIYFFLIEHLGDFITSSRPIWSLKALGIVQVLTIWLVQFLYLGRIWRLTSSSHFSKSKWCAFAINAGIIMLMAMAIAVGLIFIVKLIQIESILSRSKSFEWVVYLGFGMTAFVDATIALCMSILLHVKVSGEDIWNSTNNVVTKIIRYSVCTGLATSLVSIIYIILYAARPSTLYYLGIEFSITRLYTNSILAMYNARKGLRKMLDMHHGSNDISALKFTSTDHEHGVSFVVDSSTSPMSESSQTDGRITPTITHQVKAGKRQRDSVIDTVPVAKHL</sequence>